<name>T1CVB9_9ZZZZ</name>
<keyword evidence="2" id="KW-0699">rRNA-binding</keyword>
<keyword evidence="5" id="KW-0687">Ribonucleoprotein</keyword>
<protein>
    <recommendedName>
        <fullName evidence="6">50S ribosomal protein L10</fullName>
    </recommendedName>
</protein>
<dbReference type="InterPro" id="IPR022909">
    <property type="entry name" value="Ribosomal_uL10_arc"/>
</dbReference>
<keyword evidence="4 8" id="KW-0689">Ribosomal protein</keyword>
<dbReference type="GO" id="GO:0003735">
    <property type="term" value="F:structural constituent of ribosome"/>
    <property type="evidence" value="ECO:0007669"/>
    <property type="project" value="TreeGrafter"/>
</dbReference>
<dbReference type="Pfam" id="PF17777">
    <property type="entry name" value="RL10P_insert"/>
    <property type="match status" value="1"/>
</dbReference>
<comment type="similarity">
    <text evidence="1">Belongs to the universal ribosomal protein uL10 family.</text>
</comment>
<dbReference type="Gene3D" id="3.30.70.1730">
    <property type="match status" value="1"/>
</dbReference>
<dbReference type="AlphaFoldDB" id="T1CVB9"/>
<reference evidence="8" key="1">
    <citation type="submission" date="2013-08" db="EMBL/GenBank/DDBJ databases">
        <authorList>
            <person name="Mendez C."/>
            <person name="Richter M."/>
            <person name="Ferrer M."/>
            <person name="Sanchez J."/>
        </authorList>
    </citation>
    <scope>NUCLEOTIDE SEQUENCE</scope>
</reference>
<dbReference type="PANTHER" id="PTHR45699">
    <property type="entry name" value="60S ACIDIC RIBOSOMAL PROTEIN P0"/>
    <property type="match status" value="1"/>
</dbReference>
<dbReference type="Gene3D" id="3.90.105.20">
    <property type="match status" value="1"/>
</dbReference>
<evidence type="ECO:0000256" key="2">
    <source>
        <dbReference type="ARBA" id="ARBA00022730"/>
    </source>
</evidence>
<dbReference type="PANTHER" id="PTHR45699:SF3">
    <property type="entry name" value="LARGE RIBOSOMAL SUBUNIT PROTEIN UL10"/>
    <property type="match status" value="1"/>
</dbReference>
<dbReference type="GO" id="GO:0022625">
    <property type="term" value="C:cytosolic large ribosomal subunit"/>
    <property type="evidence" value="ECO:0007669"/>
    <property type="project" value="TreeGrafter"/>
</dbReference>
<reference evidence="8" key="2">
    <citation type="journal article" date="2014" name="ISME J.">
        <title>Microbial stratification in low pH oxic and suboxic macroscopic growths along an acid mine drainage.</title>
        <authorList>
            <person name="Mendez-Garcia C."/>
            <person name="Mesa V."/>
            <person name="Sprenger R.R."/>
            <person name="Richter M."/>
            <person name="Diez M.S."/>
            <person name="Solano J."/>
            <person name="Bargiela R."/>
            <person name="Golyshina O.V."/>
            <person name="Manteca A."/>
            <person name="Ramos J.L."/>
            <person name="Gallego J.R."/>
            <person name="Llorente I."/>
            <person name="Martins Dos Santos V.A."/>
            <person name="Jensen O.N."/>
            <person name="Pelaez A.I."/>
            <person name="Sanchez J."/>
            <person name="Ferrer M."/>
        </authorList>
    </citation>
    <scope>NUCLEOTIDE SEQUENCE</scope>
</reference>
<dbReference type="GO" id="GO:0000027">
    <property type="term" value="P:ribosomal large subunit assembly"/>
    <property type="evidence" value="ECO:0007669"/>
    <property type="project" value="TreeGrafter"/>
</dbReference>
<evidence type="ECO:0000256" key="4">
    <source>
        <dbReference type="ARBA" id="ARBA00022980"/>
    </source>
</evidence>
<dbReference type="InterPro" id="IPR001790">
    <property type="entry name" value="Ribosomal_uL10"/>
</dbReference>
<accession>T1CVB9</accession>
<dbReference type="InterPro" id="IPR050323">
    <property type="entry name" value="Ribosomal_protein_uL10"/>
</dbReference>
<dbReference type="Pfam" id="PF00466">
    <property type="entry name" value="Ribosomal_L10"/>
    <property type="match status" value="1"/>
</dbReference>
<comment type="caution">
    <text evidence="8">The sequence shown here is derived from an EMBL/GenBank/DDBJ whole genome shotgun (WGS) entry which is preliminary data.</text>
</comment>
<evidence type="ECO:0000256" key="5">
    <source>
        <dbReference type="ARBA" id="ARBA00023274"/>
    </source>
</evidence>
<sequence length="286" mass="30244">MPGRKTLRPEKIARVEAMRATVASGKVTALVGLRGVPASALQSMRQELRNRGHPILVAPNSTIRHAIERAIETRPSLQPLLAQVEDQTAVLSAEGNPFALFAEFAATRSPTPARGGESAPADIVVPAGTTSFKPGPIVGELQHAGFPAAIEKGKVVLKRDTTIVKQGATIPREVAGLLTRMDIFPLEVGLDLRALVDGDTFYPHDALAIDLEALRASFARSARAALGLAVEIAYPTETSIPILLARAHRSALGLAVAGGYITKETIPALFARAMREAAAIQHLTGK</sequence>
<dbReference type="GO" id="GO:0002181">
    <property type="term" value="P:cytoplasmic translation"/>
    <property type="evidence" value="ECO:0007669"/>
    <property type="project" value="TreeGrafter"/>
</dbReference>
<evidence type="ECO:0000256" key="1">
    <source>
        <dbReference type="ARBA" id="ARBA00008889"/>
    </source>
</evidence>
<evidence type="ECO:0000313" key="8">
    <source>
        <dbReference type="EMBL" id="EQD73865.1"/>
    </source>
</evidence>
<dbReference type="InterPro" id="IPR040637">
    <property type="entry name" value="Ribosomal_uL10-like_insert"/>
</dbReference>
<feature type="domain" description="Large ribosomal subunit protein uL10-like insertion" evidence="7">
    <location>
        <begin position="113"/>
        <end position="183"/>
    </location>
</feature>
<gene>
    <name evidence="8" type="ORF">B1B_02992</name>
</gene>
<dbReference type="GO" id="GO:0070180">
    <property type="term" value="F:large ribosomal subunit rRNA binding"/>
    <property type="evidence" value="ECO:0007669"/>
    <property type="project" value="TreeGrafter"/>
</dbReference>
<organism evidence="8">
    <name type="scientific">mine drainage metagenome</name>
    <dbReference type="NCBI Taxonomy" id="410659"/>
    <lineage>
        <taxon>unclassified sequences</taxon>
        <taxon>metagenomes</taxon>
        <taxon>ecological metagenomes</taxon>
    </lineage>
</organism>
<evidence type="ECO:0000259" key="7">
    <source>
        <dbReference type="Pfam" id="PF17777"/>
    </source>
</evidence>
<evidence type="ECO:0000256" key="6">
    <source>
        <dbReference type="ARBA" id="ARBA00035502"/>
    </source>
</evidence>
<dbReference type="InterPro" id="IPR043164">
    <property type="entry name" value="Ribosomal_uL10-like_insert_sf"/>
</dbReference>
<dbReference type="EMBL" id="AUZY01001806">
    <property type="protein sequence ID" value="EQD73865.1"/>
    <property type="molecule type" value="Genomic_DNA"/>
</dbReference>
<dbReference type="SUPFAM" id="SSF160369">
    <property type="entry name" value="Ribosomal protein L10-like"/>
    <property type="match status" value="1"/>
</dbReference>
<evidence type="ECO:0000256" key="3">
    <source>
        <dbReference type="ARBA" id="ARBA00022884"/>
    </source>
</evidence>
<dbReference type="InterPro" id="IPR043141">
    <property type="entry name" value="Ribosomal_uL10-like_sf"/>
</dbReference>
<dbReference type="HAMAP" id="MF_00280">
    <property type="entry name" value="Ribosomal_uL10_arch"/>
    <property type="match status" value="1"/>
</dbReference>
<keyword evidence="3" id="KW-0694">RNA-binding</keyword>
<dbReference type="Gene3D" id="6.10.140.760">
    <property type="match status" value="1"/>
</dbReference>
<proteinExistence type="inferred from homology"/>